<reference evidence="2" key="1">
    <citation type="submission" date="2023-06" db="EMBL/GenBank/DDBJ databases">
        <title>Genomic of Parafulvivirga corallium.</title>
        <authorList>
            <person name="Wang G."/>
        </authorList>
    </citation>
    <scope>NUCLEOTIDE SEQUENCE</scope>
    <source>
        <strain evidence="2">BMA10</strain>
    </source>
</reference>
<dbReference type="InterPro" id="IPR046495">
    <property type="entry name" value="DUF6588"/>
</dbReference>
<organism evidence="2 3">
    <name type="scientific">Splendidivirga corallicola</name>
    <dbReference type="NCBI Taxonomy" id="3051826"/>
    <lineage>
        <taxon>Bacteria</taxon>
        <taxon>Pseudomonadati</taxon>
        <taxon>Bacteroidota</taxon>
        <taxon>Cytophagia</taxon>
        <taxon>Cytophagales</taxon>
        <taxon>Splendidivirgaceae</taxon>
        <taxon>Splendidivirga</taxon>
    </lineage>
</organism>
<dbReference type="EMBL" id="JAUJEA010000007">
    <property type="protein sequence ID" value="MDN5203370.1"/>
    <property type="molecule type" value="Genomic_DNA"/>
</dbReference>
<protein>
    <recommendedName>
        <fullName evidence="4">Outer membrane protein beta-barrel domain-containing protein</fullName>
    </recommendedName>
</protein>
<gene>
    <name evidence="2" type="ORF">QQ008_18430</name>
</gene>
<dbReference type="RefSeq" id="WP_346753394.1">
    <property type="nucleotide sequence ID" value="NZ_JAUJEA010000007.1"/>
</dbReference>
<proteinExistence type="predicted"/>
<feature type="chain" id="PRO_5046116280" description="Outer membrane protein beta-barrel domain-containing protein" evidence="1">
    <location>
        <begin position="23"/>
        <end position="341"/>
    </location>
</feature>
<dbReference type="Pfam" id="PF20230">
    <property type="entry name" value="DUF6588"/>
    <property type="match status" value="1"/>
</dbReference>
<evidence type="ECO:0000256" key="1">
    <source>
        <dbReference type="SAM" id="SignalP"/>
    </source>
</evidence>
<keyword evidence="3" id="KW-1185">Reference proteome</keyword>
<evidence type="ECO:0000313" key="2">
    <source>
        <dbReference type="EMBL" id="MDN5203370.1"/>
    </source>
</evidence>
<feature type="signal peptide" evidence="1">
    <location>
        <begin position="1"/>
        <end position="22"/>
    </location>
</feature>
<dbReference type="Proteomes" id="UP001172082">
    <property type="component" value="Unassembled WGS sequence"/>
</dbReference>
<sequence>MRINKGTCLILFAMIISVNSYAQDEIDQILEAGTDDASKYVESYIEPFFKGFGFGMTNGWYNTAKPHKLLGFDLTITGNVAFVPDKDLVFTFRNSDYNTIRLDNGSTSTELPTIFGTETITLLEILDENGNPIPPSGVSIEALDGLDLKDEIGTNAVPVPMAQLGIGIPKGTDLKLRYTPSLDFDDVKVKLLGIGIMHDVKQWIPGIKLLPFDLSVLIAFTDLETSYDFTDSEFNTGSNDQVGVFDVNAWTYQILASKKIAVLTIYGGLGYNAVKSDFRLNGTFDIGGRKTLTDPLNLNFKSSGVRATAGFRVKLAIVTLHADYTLQEYKTLTVGFGFNVR</sequence>
<name>A0ABT8KV79_9BACT</name>
<comment type="caution">
    <text evidence="2">The sequence shown here is derived from an EMBL/GenBank/DDBJ whole genome shotgun (WGS) entry which is preliminary data.</text>
</comment>
<keyword evidence="1" id="KW-0732">Signal</keyword>
<evidence type="ECO:0008006" key="4">
    <source>
        <dbReference type="Google" id="ProtNLM"/>
    </source>
</evidence>
<evidence type="ECO:0000313" key="3">
    <source>
        <dbReference type="Proteomes" id="UP001172082"/>
    </source>
</evidence>
<accession>A0ABT8KV79</accession>